<dbReference type="RefSeq" id="WP_302041092.1">
    <property type="nucleotide sequence ID" value="NZ_JAUKPO010000028.1"/>
</dbReference>
<feature type="domain" description="Histidine kinase" evidence="8">
    <location>
        <begin position="207"/>
        <end position="425"/>
    </location>
</feature>
<dbReference type="Proteomes" id="UP001168528">
    <property type="component" value="Unassembled WGS sequence"/>
</dbReference>
<name>A0ABT8RE92_9BACT</name>
<sequence>MKRKYLQVMVVLAAFSLFALLTIQLYWFNLAFNEQERQFNEKVNIALRAVAHGLLLASNDSITAIGPITQRATNDFYVPSNSPASYHLVDSLVRAQLAIYQLKTDYQLTFYQAKNNLVLLGNYWANTTPKRGAVEKNIACIGRDQAKTPINFSVSFPSKEAYLAGGMGIWLFTLFTFLLVLTVFAYMAIRMLKEKKLSEMKTDFMNSMTHELKTPLTNLSIASEVLHKKHDQLDEQKRIRYASIVFEETQRLQVQVEHVLQIAALERGQVSLKMQQVNINELISSIAQTAQVKIGQRNGSINLQLKAENAIIKADTHHISNVLYNLLDNADKYSPLPPEITLSTYNTTNGLVIAVADKGMGMNKATQKMIFEKFFRASTGDVQQGGGFGLGLSYVEAIVKAHQGWIDVKSKPNEGSKFEVFFQCA</sequence>
<evidence type="ECO:0000256" key="7">
    <source>
        <dbReference type="SAM" id="Phobius"/>
    </source>
</evidence>
<evidence type="ECO:0000256" key="2">
    <source>
        <dbReference type="ARBA" id="ARBA00012438"/>
    </source>
</evidence>
<dbReference type="Gene3D" id="1.10.287.130">
    <property type="match status" value="1"/>
</dbReference>
<dbReference type="SUPFAM" id="SSF55874">
    <property type="entry name" value="ATPase domain of HSP90 chaperone/DNA topoisomerase II/histidine kinase"/>
    <property type="match status" value="1"/>
</dbReference>
<dbReference type="SMART" id="SM00388">
    <property type="entry name" value="HisKA"/>
    <property type="match status" value="1"/>
</dbReference>
<dbReference type="PRINTS" id="PR00344">
    <property type="entry name" value="BCTRLSENSOR"/>
</dbReference>
<dbReference type="EMBL" id="JAUKPO010000028">
    <property type="protein sequence ID" value="MDO1450289.1"/>
    <property type="molecule type" value="Genomic_DNA"/>
</dbReference>
<dbReference type="GO" id="GO:0016301">
    <property type="term" value="F:kinase activity"/>
    <property type="evidence" value="ECO:0007669"/>
    <property type="project" value="UniProtKB-KW"/>
</dbReference>
<evidence type="ECO:0000256" key="5">
    <source>
        <dbReference type="ARBA" id="ARBA00022777"/>
    </source>
</evidence>
<keyword evidence="6" id="KW-0902">Two-component regulatory system</keyword>
<evidence type="ECO:0000256" key="6">
    <source>
        <dbReference type="ARBA" id="ARBA00023012"/>
    </source>
</evidence>
<accession>A0ABT8RE92</accession>
<dbReference type="Pfam" id="PF02518">
    <property type="entry name" value="HATPase_c"/>
    <property type="match status" value="1"/>
</dbReference>
<dbReference type="PANTHER" id="PTHR45453">
    <property type="entry name" value="PHOSPHATE REGULON SENSOR PROTEIN PHOR"/>
    <property type="match status" value="1"/>
</dbReference>
<dbReference type="InterPro" id="IPR005467">
    <property type="entry name" value="His_kinase_dom"/>
</dbReference>
<gene>
    <name evidence="9" type="ORF">Q0590_28675</name>
</gene>
<dbReference type="SMART" id="SM00387">
    <property type="entry name" value="HATPase_c"/>
    <property type="match status" value="1"/>
</dbReference>
<dbReference type="Pfam" id="PF00512">
    <property type="entry name" value="HisKA"/>
    <property type="match status" value="1"/>
</dbReference>
<feature type="transmembrane region" description="Helical" evidence="7">
    <location>
        <begin position="161"/>
        <end position="189"/>
    </location>
</feature>
<protein>
    <recommendedName>
        <fullName evidence="2">histidine kinase</fullName>
        <ecNumber evidence="2">2.7.13.3</ecNumber>
    </recommendedName>
</protein>
<evidence type="ECO:0000256" key="1">
    <source>
        <dbReference type="ARBA" id="ARBA00000085"/>
    </source>
</evidence>
<dbReference type="InterPro" id="IPR036890">
    <property type="entry name" value="HATPase_C_sf"/>
</dbReference>
<evidence type="ECO:0000256" key="3">
    <source>
        <dbReference type="ARBA" id="ARBA00022553"/>
    </source>
</evidence>
<dbReference type="InterPro" id="IPR004358">
    <property type="entry name" value="Sig_transdc_His_kin-like_C"/>
</dbReference>
<keyword evidence="7" id="KW-0812">Transmembrane</keyword>
<evidence type="ECO:0000259" key="8">
    <source>
        <dbReference type="PROSITE" id="PS50109"/>
    </source>
</evidence>
<dbReference type="SUPFAM" id="SSF47384">
    <property type="entry name" value="Homodimeric domain of signal transducing histidine kinase"/>
    <property type="match status" value="1"/>
</dbReference>
<dbReference type="InterPro" id="IPR003594">
    <property type="entry name" value="HATPase_dom"/>
</dbReference>
<dbReference type="PANTHER" id="PTHR45453:SF1">
    <property type="entry name" value="PHOSPHATE REGULON SENSOR PROTEIN PHOR"/>
    <property type="match status" value="1"/>
</dbReference>
<evidence type="ECO:0000313" key="10">
    <source>
        <dbReference type="Proteomes" id="UP001168528"/>
    </source>
</evidence>
<comment type="catalytic activity">
    <reaction evidence="1">
        <text>ATP + protein L-histidine = ADP + protein N-phospho-L-histidine.</text>
        <dbReference type="EC" id="2.7.13.3"/>
    </reaction>
</comment>
<dbReference type="InterPro" id="IPR036097">
    <property type="entry name" value="HisK_dim/P_sf"/>
</dbReference>
<dbReference type="Gene3D" id="3.30.565.10">
    <property type="entry name" value="Histidine kinase-like ATPase, C-terminal domain"/>
    <property type="match status" value="1"/>
</dbReference>
<evidence type="ECO:0000313" key="9">
    <source>
        <dbReference type="EMBL" id="MDO1450289.1"/>
    </source>
</evidence>
<comment type="caution">
    <text evidence="9">The sequence shown here is derived from an EMBL/GenBank/DDBJ whole genome shotgun (WGS) entry which is preliminary data.</text>
</comment>
<keyword evidence="10" id="KW-1185">Reference proteome</keyword>
<evidence type="ECO:0000256" key="4">
    <source>
        <dbReference type="ARBA" id="ARBA00022679"/>
    </source>
</evidence>
<keyword evidence="4" id="KW-0808">Transferase</keyword>
<dbReference type="PROSITE" id="PS50109">
    <property type="entry name" value="HIS_KIN"/>
    <property type="match status" value="1"/>
</dbReference>
<keyword evidence="5 9" id="KW-0418">Kinase</keyword>
<reference evidence="9" key="1">
    <citation type="submission" date="2023-07" db="EMBL/GenBank/DDBJ databases">
        <title>The genome sequence of Rhodocytophaga aerolata KACC 12507.</title>
        <authorList>
            <person name="Zhang X."/>
        </authorList>
    </citation>
    <scope>NUCLEOTIDE SEQUENCE</scope>
    <source>
        <strain evidence="9">KACC 12507</strain>
    </source>
</reference>
<dbReference type="CDD" id="cd00082">
    <property type="entry name" value="HisKA"/>
    <property type="match status" value="1"/>
</dbReference>
<dbReference type="InterPro" id="IPR003661">
    <property type="entry name" value="HisK_dim/P_dom"/>
</dbReference>
<dbReference type="InterPro" id="IPR050351">
    <property type="entry name" value="BphY/WalK/GraS-like"/>
</dbReference>
<proteinExistence type="predicted"/>
<dbReference type="EC" id="2.7.13.3" evidence="2"/>
<organism evidence="9 10">
    <name type="scientific">Rhodocytophaga aerolata</name>
    <dbReference type="NCBI Taxonomy" id="455078"/>
    <lineage>
        <taxon>Bacteria</taxon>
        <taxon>Pseudomonadati</taxon>
        <taxon>Bacteroidota</taxon>
        <taxon>Cytophagia</taxon>
        <taxon>Cytophagales</taxon>
        <taxon>Rhodocytophagaceae</taxon>
        <taxon>Rhodocytophaga</taxon>
    </lineage>
</organism>
<keyword evidence="7" id="KW-1133">Transmembrane helix</keyword>
<keyword evidence="7" id="KW-0472">Membrane</keyword>
<keyword evidence="3" id="KW-0597">Phosphoprotein</keyword>